<evidence type="ECO:0000256" key="4">
    <source>
        <dbReference type="ARBA" id="ARBA00022679"/>
    </source>
</evidence>
<proteinExistence type="inferred from homology"/>
<dbReference type="RefSeq" id="WP_306736917.1">
    <property type="nucleotide sequence ID" value="NZ_JANHAX010000006.1"/>
</dbReference>
<dbReference type="EMBL" id="JANHAX010000006">
    <property type="protein sequence ID" value="MDQ2091615.1"/>
    <property type="molecule type" value="Genomic_DNA"/>
</dbReference>
<dbReference type="InterPro" id="IPR036526">
    <property type="entry name" value="C-N_Hydrolase_sf"/>
</dbReference>
<gene>
    <name evidence="9 11" type="primary">lnt</name>
    <name evidence="11" type="ORF">NO357_17060</name>
</gene>
<dbReference type="InterPro" id="IPR003010">
    <property type="entry name" value="C-N_Hydrolase"/>
</dbReference>
<keyword evidence="5 9" id="KW-0812">Transmembrane</keyword>
<evidence type="ECO:0000313" key="11">
    <source>
        <dbReference type="EMBL" id="MDQ2091615.1"/>
    </source>
</evidence>
<evidence type="ECO:0000256" key="1">
    <source>
        <dbReference type="ARBA" id="ARBA00004651"/>
    </source>
</evidence>
<evidence type="ECO:0000256" key="9">
    <source>
        <dbReference type="HAMAP-Rule" id="MF_01148"/>
    </source>
</evidence>
<evidence type="ECO:0000256" key="8">
    <source>
        <dbReference type="ARBA" id="ARBA00023315"/>
    </source>
</evidence>
<keyword evidence="6 9" id="KW-1133">Transmembrane helix</keyword>
<evidence type="ECO:0000259" key="10">
    <source>
        <dbReference type="PROSITE" id="PS50263"/>
    </source>
</evidence>
<feature type="transmembrane region" description="Helical" evidence="9">
    <location>
        <begin position="21"/>
        <end position="39"/>
    </location>
</feature>
<dbReference type="GO" id="GO:0016410">
    <property type="term" value="F:N-acyltransferase activity"/>
    <property type="evidence" value="ECO:0007669"/>
    <property type="project" value="UniProtKB-UniRule"/>
</dbReference>
<dbReference type="Pfam" id="PF20154">
    <property type="entry name" value="LNT_N"/>
    <property type="match status" value="1"/>
</dbReference>
<feature type="transmembrane region" description="Helical" evidence="9">
    <location>
        <begin position="45"/>
        <end position="63"/>
    </location>
</feature>
<keyword evidence="12" id="KW-1185">Reference proteome</keyword>
<feature type="transmembrane region" description="Helical" evidence="9">
    <location>
        <begin position="170"/>
        <end position="190"/>
    </location>
</feature>
<sequence length="515" mass="54939">MPEPDRPSLVTRFEARAQSVFLRRLMLAAALAGAVAALAQAPFNLWPLGLLGLTGLFTLSRVARGPWPAFWIGWAGGTGYFAMALFWIVEPFFVDFARHGWMAPFALAFLSGGLALFWGGASMLAHRLGGRALTWVAALTGAELLRSYVLTGFPWALIGYVWAASPAAQYAAYVGPHGLTAAALAVAVSLWRLGTPAWTKALPMLALYAGLIALGAHLARPLPPGPEAPVIRMIQPNALQHQKWDPDHVLTFFNRQLDFTAKSGTGPDPDLIVWPETAIPWALENAGRPLEMIADTAAGTPVVLGLRRFDGPRLYNTAILLDANGQVAAQYDKHHLVPFGEYVPFGDMAAGFGIAGLAARDGFGYSAGPGPRLIELPGIGPALPLICYEAVFPQDVAAAPARPRLLLQLTNDAWFGQFSGPFQHLQQARMRAIEQGLPMLRVANTGVSAMIGPRGEILNRIPLGQAGFADAGLPAALPPTPYARSGDWPVLALVVIGLGLGAIARRRSPAPHRPD</sequence>
<dbReference type="Gene3D" id="3.60.110.10">
    <property type="entry name" value="Carbon-nitrogen hydrolase"/>
    <property type="match status" value="1"/>
</dbReference>
<dbReference type="SUPFAM" id="SSF56317">
    <property type="entry name" value="Carbon-nitrogen hydrolase"/>
    <property type="match status" value="1"/>
</dbReference>
<accession>A0AAE3WH54</accession>
<evidence type="ECO:0000313" key="12">
    <source>
        <dbReference type="Proteomes" id="UP001226762"/>
    </source>
</evidence>
<comment type="similarity">
    <text evidence="2 9">Belongs to the CN hydrolase family. Apolipoprotein N-acyltransferase subfamily.</text>
</comment>
<dbReference type="PANTHER" id="PTHR38686">
    <property type="entry name" value="APOLIPOPROTEIN N-ACYLTRANSFERASE"/>
    <property type="match status" value="1"/>
</dbReference>
<comment type="subcellular location">
    <subcellularLocation>
        <location evidence="1 9">Cell membrane</location>
        <topology evidence="1 9">Multi-pass membrane protein</topology>
    </subcellularLocation>
</comment>
<dbReference type="NCBIfam" id="TIGR00546">
    <property type="entry name" value="lnt"/>
    <property type="match status" value="1"/>
</dbReference>
<dbReference type="AlphaFoldDB" id="A0AAE3WH54"/>
<dbReference type="GO" id="GO:0042158">
    <property type="term" value="P:lipoprotein biosynthetic process"/>
    <property type="evidence" value="ECO:0007669"/>
    <property type="project" value="UniProtKB-UniRule"/>
</dbReference>
<dbReference type="HAMAP" id="MF_01148">
    <property type="entry name" value="Lnt"/>
    <property type="match status" value="1"/>
</dbReference>
<keyword evidence="3 9" id="KW-1003">Cell membrane</keyword>
<evidence type="ECO:0000256" key="2">
    <source>
        <dbReference type="ARBA" id="ARBA00010065"/>
    </source>
</evidence>
<reference evidence="11" key="1">
    <citation type="submission" date="2022-07" db="EMBL/GenBank/DDBJ databases">
        <authorList>
            <person name="Otstavnykh N."/>
            <person name="Isaeva M."/>
            <person name="Bystritskaya E."/>
        </authorList>
    </citation>
    <scope>NUCLEOTIDE SEQUENCE</scope>
    <source>
        <strain evidence="11">KCTC 52189</strain>
    </source>
</reference>
<dbReference type="InterPro" id="IPR045378">
    <property type="entry name" value="LNT_N"/>
</dbReference>
<dbReference type="PANTHER" id="PTHR38686:SF1">
    <property type="entry name" value="APOLIPOPROTEIN N-ACYLTRANSFERASE"/>
    <property type="match status" value="1"/>
</dbReference>
<comment type="pathway">
    <text evidence="9">Protein modification; lipoprotein biosynthesis (N-acyl transfer).</text>
</comment>
<dbReference type="EC" id="2.3.1.269" evidence="9"/>
<dbReference type="Pfam" id="PF00795">
    <property type="entry name" value="CN_hydrolase"/>
    <property type="match status" value="1"/>
</dbReference>
<dbReference type="InterPro" id="IPR004563">
    <property type="entry name" value="Apolipo_AcylTrfase"/>
</dbReference>
<feature type="transmembrane region" description="Helical" evidence="9">
    <location>
        <begin position="202"/>
        <end position="219"/>
    </location>
</feature>
<protein>
    <recommendedName>
        <fullName evidence="9">Apolipoprotein N-acyltransferase</fullName>
        <shortName evidence="9">ALP N-acyltransferase</shortName>
        <ecNumber evidence="9">2.3.1.269</ecNumber>
    </recommendedName>
</protein>
<feature type="domain" description="CN hydrolase" evidence="10">
    <location>
        <begin position="234"/>
        <end position="479"/>
    </location>
</feature>
<feature type="transmembrane region" description="Helical" evidence="9">
    <location>
        <begin position="101"/>
        <end position="121"/>
    </location>
</feature>
<feature type="transmembrane region" description="Helical" evidence="9">
    <location>
        <begin position="70"/>
        <end position="89"/>
    </location>
</feature>
<dbReference type="PROSITE" id="PS50263">
    <property type="entry name" value="CN_HYDROLASE"/>
    <property type="match status" value="1"/>
</dbReference>
<organism evidence="11 12">
    <name type="scientific">Marimonas arenosa</name>
    <dbReference type="NCBI Taxonomy" id="1795305"/>
    <lineage>
        <taxon>Bacteria</taxon>
        <taxon>Pseudomonadati</taxon>
        <taxon>Pseudomonadota</taxon>
        <taxon>Alphaproteobacteria</taxon>
        <taxon>Rhodobacterales</taxon>
        <taxon>Paracoccaceae</taxon>
        <taxon>Marimonas</taxon>
    </lineage>
</organism>
<evidence type="ECO:0000256" key="5">
    <source>
        <dbReference type="ARBA" id="ARBA00022692"/>
    </source>
</evidence>
<comment type="catalytic activity">
    <reaction evidence="9">
        <text>N-terminal S-1,2-diacyl-sn-glyceryl-L-cysteinyl-[lipoprotein] + a glycerophospholipid = N-acyl-S-1,2-diacyl-sn-glyceryl-L-cysteinyl-[lipoprotein] + a 2-acyl-sn-glycero-3-phospholipid + H(+)</text>
        <dbReference type="Rhea" id="RHEA:48228"/>
        <dbReference type="Rhea" id="RHEA-COMP:14681"/>
        <dbReference type="Rhea" id="RHEA-COMP:14684"/>
        <dbReference type="ChEBI" id="CHEBI:15378"/>
        <dbReference type="ChEBI" id="CHEBI:136912"/>
        <dbReference type="ChEBI" id="CHEBI:140656"/>
        <dbReference type="ChEBI" id="CHEBI:140657"/>
        <dbReference type="ChEBI" id="CHEBI:140660"/>
        <dbReference type="EC" id="2.3.1.269"/>
    </reaction>
</comment>
<evidence type="ECO:0000256" key="6">
    <source>
        <dbReference type="ARBA" id="ARBA00022989"/>
    </source>
</evidence>
<reference evidence="11" key="2">
    <citation type="submission" date="2023-02" db="EMBL/GenBank/DDBJ databases">
        <title>'Rhodoalgimonas zhirmunskyi' gen. nov., isolated from a red alga.</title>
        <authorList>
            <person name="Nedashkovskaya O.I."/>
            <person name="Otstavnykh N.Y."/>
            <person name="Bystritskaya E.P."/>
            <person name="Balabanova L.A."/>
            <person name="Isaeva M.P."/>
        </authorList>
    </citation>
    <scope>NUCLEOTIDE SEQUENCE</scope>
    <source>
        <strain evidence="11">KCTC 52189</strain>
    </source>
</reference>
<dbReference type="GO" id="GO:0005886">
    <property type="term" value="C:plasma membrane"/>
    <property type="evidence" value="ECO:0007669"/>
    <property type="project" value="UniProtKB-SubCell"/>
</dbReference>
<evidence type="ECO:0000256" key="3">
    <source>
        <dbReference type="ARBA" id="ARBA00022475"/>
    </source>
</evidence>
<comment type="caution">
    <text evidence="11">The sequence shown here is derived from an EMBL/GenBank/DDBJ whole genome shotgun (WGS) entry which is preliminary data.</text>
</comment>
<feature type="transmembrane region" description="Helical" evidence="9">
    <location>
        <begin position="133"/>
        <end position="158"/>
    </location>
</feature>
<dbReference type="Proteomes" id="UP001226762">
    <property type="component" value="Unassembled WGS sequence"/>
</dbReference>
<keyword evidence="4 9" id="KW-0808">Transferase</keyword>
<keyword evidence="8 9" id="KW-0012">Acyltransferase</keyword>
<comment type="function">
    <text evidence="9">Catalyzes the phospholipid dependent N-acylation of the N-terminal cysteine of apolipoprotein, the last step in lipoprotein maturation.</text>
</comment>
<name>A0AAE3WH54_9RHOB</name>
<evidence type="ECO:0000256" key="7">
    <source>
        <dbReference type="ARBA" id="ARBA00023136"/>
    </source>
</evidence>
<dbReference type="CDD" id="cd07571">
    <property type="entry name" value="ALP_N-acyl_transferase"/>
    <property type="match status" value="1"/>
</dbReference>
<keyword evidence="7 9" id="KW-0472">Membrane</keyword>